<keyword evidence="3" id="KW-1185">Reference proteome</keyword>
<feature type="transmembrane region" description="Helical" evidence="1">
    <location>
        <begin position="131"/>
        <end position="156"/>
    </location>
</feature>
<feature type="transmembrane region" description="Helical" evidence="1">
    <location>
        <begin position="103"/>
        <end position="125"/>
    </location>
</feature>
<evidence type="ECO:0008006" key="4">
    <source>
        <dbReference type="Google" id="ProtNLM"/>
    </source>
</evidence>
<feature type="transmembrane region" description="Helical" evidence="1">
    <location>
        <begin position="336"/>
        <end position="355"/>
    </location>
</feature>
<protein>
    <recommendedName>
        <fullName evidence="4">Major facilitator superfamily (MFS) profile domain-containing protein</fullName>
    </recommendedName>
</protein>
<evidence type="ECO:0000256" key="1">
    <source>
        <dbReference type="SAM" id="Phobius"/>
    </source>
</evidence>
<feature type="transmembrane region" description="Helical" evidence="1">
    <location>
        <begin position="76"/>
        <end position="96"/>
    </location>
</feature>
<keyword evidence="1" id="KW-1133">Transmembrane helix</keyword>
<feature type="transmembrane region" description="Helical" evidence="1">
    <location>
        <begin position="395"/>
        <end position="415"/>
    </location>
</feature>
<dbReference type="EMBL" id="JARK01001340">
    <property type="protein sequence ID" value="EYC30922.1"/>
    <property type="molecule type" value="Genomic_DNA"/>
</dbReference>
<proteinExistence type="predicted"/>
<keyword evidence="1" id="KW-0812">Transmembrane</keyword>
<feature type="transmembrane region" description="Helical" evidence="1">
    <location>
        <begin position="163"/>
        <end position="183"/>
    </location>
</feature>
<comment type="caution">
    <text evidence="2">The sequence shown here is derived from an EMBL/GenBank/DDBJ whole genome shotgun (WGS) entry which is preliminary data.</text>
</comment>
<name>A0A016VV63_9BILA</name>
<dbReference type="Pfam" id="PF07690">
    <property type="entry name" value="MFS_1"/>
    <property type="match status" value="1"/>
</dbReference>
<keyword evidence="1" id="KW-0472">Membrane</keyword>
<dbReference type="InterPro" id="IPR036259">
    <property type="entry name" value="MFS_trans_sf"/>
</dbReference>
<dbReference type="GO" id="GO:0016020">
    <property type="term" value="C:membrane"/>
    <property type="evidence" value="ECO:0007669"/>
    <property type="project" value="TreeGrafter"/>
</dbReference>
<dbReference type="PANTHER" id="PTHR45757">
    <property type="entry name" value="PROTEIN CBG23364-RELATED"/>
    <property type="match status" value="1"/>
</dbReference>
<dbReference type="InterPro" id="IPR011701">
    <property type="entry name" value="MFS"/>
</dbReference>
<feature type="transmembrane region" description="Helical" evidence="1">
    <location>
        <begin position="20"/>
        <end position="43"/>
    </location>
</feature>
<accession>A0A016VV63</accession>
<evidence type="ECO:0000313" key="2">
    <source>
        <dbReference type="EMBL" id="EYC30922.1"/>
    </source>
</evidence>
<feature type="transmembrane region" description="Helical" evidence="1">
    <location>
        <begin position="258"/>
        <end position="281"/>
    </location>
</feature>
<gene>
    <name evidence="2" type="primary">Acey_s0004.g1851</name>
    <name evidence="2" type="ORF">Y032_0004g1851</name>
</gene>
<dbReference type="SUPFAM" id="SSF103473">
    <property type="entry name" value="MFS general substrate transporter"/>
    <property type="match status" value="1"/>
</dbReference>
<dbReference type="PANTHER" id="PTHR45757:SF17">
    <property type="entry name" value="MAJOR FACILITATOR SUPERFAMILY (MFS) PROFILE DOMAIN-CONTAINING PROTEIN"/>
    <property type="match status" value="1"/>
</dbReference>
<feature type="transmembrane region" description="Helical" evidence="1">
    <location>
        <begin position="463"/>
        <end position="483"/>
    </location>
</feature>
<evidence type="ECO:0000313" key="3">
    <source>
        <dbReference type="Proteomes" id="UP000024635"/>
    </source>
</evidence>
<feature type="transmembrane region" description="Helical" evidence="1">
    <location>
        <begin position="427"/>
        <end position="451"/>
    </location>
</feature>
<dbReference type="STRING" id="53326.A0A016VV63"/>
<sequence length="524" mass="59178">MTRATSSLSMFHCNHFRYFLLVLGFFCLTSINSNYMVITFTFICMGKEHLREASASLSASNTSSNTVDYTSAEKDAIIWSLSIGTLLGTFPLNFLYTKYGARWPFFLAGIMSALSTILMPIAALFDLKLLLVLRFVQGLAFGANFGAIGILCVRWAPLAETSIFISVLTSFTPVSSLVTNQISAWLCNTSFGWPSAFYCHAAFGFLVFSLWVFCYGDDPQSHSMVGEKELFEIQEGKTKEHIQRDSFVPYKEIIKNKVILIVWLNAFVEMATLTFLLQYAAIYFNSILGFSIATTDVRRDKRPEHWIGLCHNRISSNSIVSQRKKKRKKNHLPGTLTALASATHLPFKFVFGIISDKLRIIPERLKMCIFNTIAVGMAGVFCALIGVFPSDWSKTGFVMYAMVLTCMGLNPGGFYKCGTLCARQYSHFVLTVIQFMKCIGLFVAPILRYIFVNDDKNYNEWQYTYWVQGALLLIANFMFFFIATDQPASFTHITRESRRAEKSDGKISECSKIIMSENYSKRLG</sequence>
<feature type="transmembrane region" description="Helical" evidence="1">
    <location>
        <begin position="195"/>
        <end position="214"/>
    </location>
</feature>
<reference evidence="3" key="1">
    <citation type="journal article" date="2015" name="Nat. Genet.">
        <title>The genome and transcriptome of the zoonotic hookworm Ancylostoma ceylanicum identify infection-specific gene families.</title>
        <authorList>
            <person name="Schwarz E.M."/>
            <person name="Hu Y."/>
            <person name="Antoshechkin I."/>
            <person name="Miller M.M."/>
            <person name="Sternberg P.W."/>
            <person name="Aroian R.V."/>
        </authorList>
    </citation>
    <scope>NUCLEOTIDE SEQUENCE</scope>
    <source>
        <strain evidence="3">HY135</strain>
    </source>
</reference>
<dbReference type="OrthoDB" id="2985014at2759"/>
<dbReference type="AlphaFoldDB" id="A0A016VV63"/>
<dbReference type="Gene3D" id="1.20.1250.20">
    <property type="entry name" value="MFS general substrate transporter like domains"/>
    <property type="match status" value="2"/>
</dbReference>
<dbReference type="Proteomes" id="UP000024635">
    <property type="component" value="Unassembled WGS sequence"/>
</dbReference>
<organism evidence="2 3">
    <name type="scientific">Ancylostoma ceylanicum</name>
    <dbReference type="NCBI Taxonomy" id="53326"/>
    <lineage>
        <taxon>Eukaryota</taxon>
        <taxon>Metazoa</taxon>
        <taxon>Ecdysozoa</taxon>
        <taxon>Nematoda</taxon>
        <taxon>Chromadorea</taxon>
        <taxon>Rhabditida</taxon>
        <taxon>Rhabditina</taxon>
        <taxon>Rhabditomorpha</taxon>
        <taxon>Strongyloidea</taxon>
        <taxon>Ancylostomatidae</taxon>
        <taxon>Ancylostomatinae</taxon>
        <taxon>Ancylostoma</taxon>
    </lineage>
</organism>
<dbReference type="GO" id="GO:0022857">
    <property type="term" value="F:transmembrane transporter activity"/>
    <property type="evidence" value="ECO:0007669"/>
    <property type="project" value="InterPro"/>
</dbReference>
<feature type="transmembrane region" description="Helical" evidence="1">
    <location>
        <begin position="367"/>
        <end position="389"/>
    </location>
</feature>